<keyword evidence="2" id="KW-0547">Nucleotide-binding</keyword>
<protein>
    <submittedName>
        <fullName evidence="7">Os05g0580800 protein</fullName>
    </submittedName>
</protein>
<evidence type="ECO:0000313" key="8">
    <source>
        <dbReference type="Proteomes" id="UP000000763"/>
    </source>
</evidence>
<dbReference type="GO" id="GO:0003924">
    <property type="term" value="F:GTPase activity"/>
    <property type="evidence" value="ECO:0007669"/>
    <property type="project" value="InterPro"/>
</dbReference>
<proteinExistence type="predicted"/>
<reference evidence="7 8" key="1">
    <citation type="journal article" date="2005" name="Nature">
        <title>The map-based sequence of the rice genome.</title>
        <authorList>
            <consortium name="International rice genome sequencing project (IRGSP)"/>
            <person name="Matsumoto T."/>
            <person name="Wu J."/>
            <person name="Kanamori H."/>
            <person name="Katayose Y."/>
            <person name="Fujisawa M."/>
            <person name="Namiki N."/>
            <person name="Mizuno H."/>
            <person name="Yamamoto K."/>
            <person name="Antonio B.A."/>
            <person name="Baba T."/>
            <person name="Sakata K."/>
            <person name="Nagamura Y."/>
            <person name="Aoki H."/>
            <person name="Arikawa K."/>
            <person name="Arita K."/>
            <person name="Bito T."/>
            <person name="Chiden Y."/>
            <person name="Fujitsuka N."/>
            <person name="Fukunaka R."/>
            <person name="Hamada M."/>
            <person name="Harada C."/>
            <person name="Hayashi A."/>
            <person name="Hijishita S."/>
            <person name="Honda M."/>
            <person name="Hosokawa S."/>
            <person name="Ichikawa Y."/>
            <person name="Idonuma A."/>
            <person name="Iijima M."/>
            <person name="Ikeda M."/>
            <person name="Ikeno M."/>
            <person name="Ito K."/>
            <person name="Ito S."/>
            <person name="Ito T."/>
            <person name="Ito Y."/>
            <person name="Ito Y."/>
            <person name="Iwabuchi A."/>
            <person name="Kamiya K."/>
            <person name="Karasawa W."/>
            <person name="Kurita K."/>
            <person name="Katagiri S."/>
            <person name="Kikuta A."/>
            <person name="Kobayashi H."/>
            <person name="Kobayashi N."/>
            <person name="Machita K."/>
            <person name="Maehara T."/>
            <person name="Masukawa M."/>
            <person name="Mizubayashi T."/>
            <person name="Mukai Y."/>
            <person name="Nagasaki H."/>
            <person name="Nagata Y."/>
            <person name="Naito S."/>
            <person name="Nakashima M."/>
            <person name="Nakama Y."/>
            <person name="Nakamichi Y."/>
            <person name="Nakamura M."/>
            <person name="Meguro A."/>
            <person name="Negishi M."/>
            <person name="Ohta I."/>
            <person name="Ohta T."/>
            <person name="Okamoto M."/>
            <person name="Ono N."/>
            <person name="Saji S."/>
            <person name="Sakaguchi M."/>
            <person name="Sakai K."/>
            <person name="Shibata M."/>
            <person name="Shimokawa T."/>
            <person name="Song J."/>
            <person name="Takazaki Y."/>
            <person name="Terasawa K."/>
            <person name="Tsugane M."/>
            <person name="Tsuji K."/>
            <person name="Ueda S."/>
            <person name="Waki K."/>
            <person name="Yamagata H."/>
            <person name="Yamamoto M."/>
            <person name="Yamamoto S."/>
            <person name="Yamane H."/>
            <person name="Yoshiki S."/>
            <person name="Yoshihara R."/>
            <person name="Yukawa K."/>
            <person name="Zhong H."/>
            <person name="Yano M."/>
            <person name="Yuan Q."/>
            <person name="Ouyang S."/>
            <person name="Liu J."/>
            <person name="Jones K.M."/>
            <person name="Gansberger K."/>
            <person name="Moffat K."/>
            <person name="Hill J."/>
            <person name="Bera J."/>
            <person name="Fadrosh D."/>
            <person name="Jin S."/>
            <person name="Johri S."/>
            <person name="Kim M."/>
            <person name="Overton L."/>
            <person name="Reardon M."/>
            <person name="Tsitrin T."/>
            <person name="Vuong H."/>
            <person name="Weaver B."/>
            <person name="Ciecko A."/>
            <person name="Tallon L."/>
            <person name="Jackson J."/>
            <person name="Pai G."/>
            <person name="Aken S.V."/>
            <person name="Utterback T."/>
            <person name="Reidmuller S."/>
            <person name="Feldblyum T."/>
            <person name="Hsiao J."/>
            <person name="Zismann V."/>
            <person name="Iobst S."/>
            <person name="de Vazeille A.R."/>
            <person name="Buell C.R."/>
            <person name="Ying K."/>
            <person name="Li Y."/>
            <person name="Lu T."/>
            <person name="Huang Y."/>
            <person name="Zhao Q."/>
            <person name="Feng Q."/>
            <person name="Zhang L."/>
            <person name="Zhu J."/>
            <person name="Weng Q."/>
            <person name="Mu J."/>
            <person name="Lu Y."/>
            <person name="Fan D."/>
            <person name="Liu Y."/>
            <person name="Guan J."/>
            <person name="Zhang Y."/>
            <person name="Yu S."/>
            <person name="Liu X."/>
            <person name="Zhang Y."/>
            <person name="Hong G."/>
            <person name="Han B."/>
            <person name="Choisne N."/>
            <person name="Demange N."/>
            <person name="Orjeda G."/>
            <person name="Samain S."/>
            <person name="Cattolico L."/>
            <person name="Pelletier E."/>
            <person name="Couloux A."/>
            <person name="Segurens B."/>
            <person name="Wincker P."/>
            <person name="D'Hont A."/>
            <person name="Scarpelli C."/>
            <person name="Weissenbach J."/>
            <person name="Salanoubat M."/>
            <person name="Quetier F."/>
            <person name="Yu Y."/>
            <person name="Kim H.R."/>
            <person name="Rambo T."/>
            <person name="Currie J."/>
            <person name="Collura K."/>
            <person name="Luo M."/>
            <person name="Yang T."/>
            <person name="Ammiraju J.S.S."/>
            <person name="Engler F."/>
            <person name="Soderlund C."/>
            <person name="Wing R.A."/>
            <person name="Palmer L.E."/>
            <person name="de la Bastide M."/>
            <person name="Spiegel L."/>
            <person name="Nascimento L."/>
            <person name="Zutavern T."/>
            <person name="O'Shaughnessy A."/>
            <person name="Dike S."/>
            <person name="Dedhia N."/>
            <person name="Preston R."/>
            <person name="Balija V."/>
            <person name="McCombie W.R."/>
            <person name="Chow T."/>
            <person name="Chen H."/>
            <person name="Chung M."/>
            <person name="Chen C."/>
            <person name="Shaw J."/>
            <person name="Wu H."/>
            <person name="Hsiao K."/>
            <person name="Chao Y."/>
            <person name="Chu M."/>
            <person name="Cheng C."/>
            <person name="Hour A."/>
            <person name="Lee P."/>
            <person name="Lin S."/>
            <person name="Lin Y."/>
            <person name="Liou J."/>
            <person name="Liu S."/>
            <person name="Hsing Y."/>
            <person name="Raghuvanshi S."/>
            <person name="Mohanty A."/>
            <person name="Bharti A.K."/>
            <person name="Gaur A."/>
            <person name="Gupta V."/>
            <person name="Kumar D."/>
            <person name="Ravi V."/>
            <person name="Vij S."/>
            <person name="Kapur A."/>
            <person name="Khurana P."/>
            <person name="Khurana P."/>
            <person name="Khurana J.P."/>
            <person name="Tyagi A.K."/>
            <person name="Gaikwad K."/>
            <person name="Singh A."/>
            <person name="Dalal V."/>
            <person name="Srivastava S."/>
            <person name="Dixit A."/>
            <person name="Pal A.K."/>
            <person name="Ghazi I.A."/>
            <person name="Yadav M."/>
            <person name="Pandit A."/>
            <person name="Bhargava A."/>
            <person name="Sureshbabu K."/>
            <person name="Batra K."/>
            <person name="Sharma T.R."/>
            <person name="Mohapatra T."/>
            <person name="Singh N.K."/>
            <person name="Messing J."/>
            <person name="Nelson A.B."/>
            <person name="Fuks G."/>
            <person name="Kavchok S."/>
            <person name="Keizer G."/>
            <person name="Linton E."/>
            <person name="Llaca V."/>
            <person name="Song R."/>
            <person name="Tanyolac B."/>
            <person name="Young S."/>
            <person name="Ho-Il K."/>
            <person name="Hahn J.H."/>
            <person name="Sangsakoo G."/>
            <person name="Vanavichit A."/>
            <person name="de Mattos Luiz.A.T."/>
            <person name="Zimmer P.D."/>
            <person name="Malone G."/>
            <person name="Dellagostin O."/>
            <person name="de Oliveira A.C."/>
            <person name="Bevan M."/>
            <person name="Bancroft I."/>
            <person name="Minx P."/>
            <person name="Cordum H."/>
            <person name="Wilson R."/>
            <person name="Cheng Z."/>
            <person name="Jin W."/>
            <person name="Jiang J."/>
            <person name="Leong S.A."/>
            <person name="Iwama H."/>
            <person name="Gojobori T."/>
            <person name="Itoh T."/>
            <person name="Niimura Y."/>
            <person name="Fujii Y."/>
            <person name="Habara T."/>
            <person name="Sakai H."/>
            <person name="Sato Y."/>
            <person name="Wilson G."/>
            <person name="Kumar K."/>
            <person name="McCouch S."/>
            <person name="Juretic N."/>
            <person name="Hoen D."/>
            <person name="Wright S."/>
            <person name="Bruskiewich R."/>
            <person name="Bureau T."/>
            <person name="Miyao A."/>
            <person name="Hirochika H."/>
            <person name="Nishikawa T."/>
            <person name="Kadowaki K."/>
            <person name="Sugiura M."/>
            <person name="Burr B."/>
            <person name="Sasaki T."/>
        </authorList>
    </citation>
    <scope>NUCLEOTIDE SEQUENCE [LARGE SCALE GENOMIC DNA]</scope>
    <source>
        <strain evidence="8">cv. Nipponbare</strain>
    </source>
</reference>
<accession>C7J2W0</accession>
<reference evidence="8" key="2">
    <citation type="journal article" date="2008" name="Nucleic Acids Res.">
        <title>The rice annotation project database (RAP-DB): 2008 update.</title>
        <authorList>
            <consortium name="The rice annotation project (RAP)"/>
        </authorList>
    </citation>
    <scope>GENOME REANNOTATION</scope>
    <source>
        <strain evidence="8">cv. Nipponbare</strain>
    </source>
</reference>
<dbReference type="AlphaFoldDB" id="C7J2W0"/>
<name>C7J2W0_ORYSJ</name>
<keyword evidence="3" id="KW-0378">Hydrolase</keyword>
<evidence type="ECO:0000256" key="6">
    <source>
        <dbReference type="SAM" id="Phobius"/>
    </source>
</evidence>
<keyword evidence="6" id="KW-0472">Membrane</keyword>
<dbReference type="Proteomes" id="UP000000763">
    <property type="component" value="Chromosome 5"/>
</dbReference>
<evidence type="ECO:0000313" key="7">
    <source>
        <dbReference type="EMBL" id="BAH93268.1"/>
    </source>
</evidence>
<evidence type="ECO:0000256" key="5">
    <source>
        <dbReference type="SAM" id="MobiDB-lite"/>
    </source>
</evidence>
<dbReference type="KEGG" id="dosa:Os05g0580800"/>
<dbReference type="PANTHER" id="PTHR45709">
    <property type="entry name" value="LARGE SUBUNIT GTPASE 1 HOMOLOG-RELATED"/>
    <property type="match status" value="1"/>
</dbReference>
<dbReference type="HOGENOM" id="CLU_1083337_0_0_1"/>
<evidence type="ECO:0000256" key="4">
    <source>
        <dbReference type="ARBA" id="ARBA00023134"/>
    </source>
</evidence>
<keyword evidence="4" id="KW-0342">GTP-binding</keyword>
<evidence type="ECO:0000256" key="2">
    <source>
        <dbReference type="ARBA" id="ARBA00022741"/>
    </source>
</evidence>
<keyword evidence="6" id="KW-1133">Transmembrane helix</keyword>
<gene>
    <name evidence="7" type="ordered locus">Os05g0580800</name>
</gene>
<keyword evidence="1" id="KW-0963">Cytoplasm</keyword>
<feature type="region of interest" description="Disordered" evidence="5">
    <location>
        <begin position="218"/>
        <end position="253"/>
    </location>
</feature>
<dbReference type="PANTHER" id="PTHR45709:SF2">
    <property type="entry name" value="LARGE SUBUNIT GTPASE 1 HOMOLOG"/>
    <property type="match status" value="1"/>
</dbReference>
<dbReference type="EMBL" id="AP008211">
    <property type="protein sequence ID" value="BAH93268.1"/>
    <property type="molecule type" value="Genomic_DNA"/>
</dbReference>
<evidence type="ECO:0000256" key="3">
    <source>
        <dbReference type="ARBA" id="ARBA00022801"/>
    </source>
</evidence>
<feature type="transmembrane region" description="Helical" evidence="6">
    <location>
        <begin position="272"/>
        <end position="292"/>
    </location>
</feature>
<dbReference type="InterPro" id="IPR043358">
    <property type="entry name" value="GNL1-like"/>
</dbReference>
<organism evidence="7 8">
    <name type="scientific">Oryza sativa subsp. japonica</name>
    <name type="common">Rice</name>
    <dbReference type="NCBI Taxonomy" id="39947"/>
    <lineage>
        <taxon>Eukaryota</taxon>
        <taxon>Viridiplantae</taxon>
        <taxon>Streptophyta</taxon>
        <taxon>Embryophyta</taxon>
        <taxon>Tracheophyta</taxon>
        <taxon>Spermatophyta</taxon>
        <taxon>Magnoliopsida</taxon>
        <taxon>Liliopsida</taxon>
        <taxon>Poales</taxon>
        <taxon>Poaceae</taxon>
        <taxon>BOP clade</taxon>
        <taxon>Oryzoideae</taxon>
        <taxon>Oryzeae</taxon>
        <taxon>Oryzinae</taxon>
        <taxon>Oryza</taxon>
        <taxon>Oryza sativa</taxon>
    </lineage>
</organism>
<sequence length="294" mass="32624">MRSDASEMRLAAVGNSKKSRLRALATAFDNIWPGAAPASAYLAMVSTSAMTWIALRHLWRIKHTSMEPHFSSPTSKGRWRRCAPVAVDQMTTLTMRQPRSRLPCSVLILILPACIILKLLNQCLAGSYTERQWWHQSAVQVISSPVDLLLKTPPGSTWWPMVALPPTSSEHLVRVIHFCKLEENDKLVLTPFEKNVDIWRQLWRVLERSDLVANGMMERRGSKDGGRSGAKVDGDGQGIAAADPGRTTRGGAQWRAPASSNYLRLKTAKRRLNLAVIIPAVVSGYFVAEMIASN</sequence>
<dbReference type="GO" id="GO:0005525">
    <property type="term" value="F:GTP binding"/>
    <property type="evidence" value="ECO:0007669"/>
    <property type="project" value="UniProtKB-KW"/>
</dbReference>
<evidence type="ECO:0000256" key="1">
    <source>
        <dbReference type="ARBA" id="ARBA00022490"/>
    </source>
</evidence>
<feature type="compositionally biased region" description="Basic and acidic residues" evidence="5">
    <location>
        <begin position="218"/>
        <end position="234"/>
    </location>
</feature>
<keyword evidence="6" id="KW-0812">Transmembrane</keyword>